<dbReference type="OrthoDB" id="6064877at2"/>
<dbReference type="eggNOG" id="COG1413">
    <property type="taxonomic scope" value="Bacteria"/>
</dbReference>
<protein>
    <recommendedName>
        <fullName evidence="3">HEAT repeat domain-containing protein</fullName>
    </recommendedName>
</protein>
<dbReference type="KEGG" id="scu:SCE1572_39795"/>
<evidence type="ECO:0000313" key="1">
    <source>
        <dbReference type="EMBL" id="AGP40110.1"/>
    </source>
</evidence>
<dbReference type="InterPro" id="IPR011989">
    <property type="entry name" value="ARM-like"/>
</dbReference>
<dbReference type="EMBL" id="CP003969">
    <property type="protein sequence ID" value="AGP40110.1"/>
    <property type="molecule type" value="Genomic_DNA"/>
</dbReference>
<dbReference type="AlphaFoldDB" id="S4Y7B1"/>
<reference evidence="1 2" key="1">
    <citation type="journal article" date="2013" name="Sci. Rep.">
        <title>Extraordinary expansion of a Sorangium cellulosum genome from an alkaline milieu.</title>
        <authorList>
            <person name="Han K."/>
            <person name="Li Z.F."/>
            <person name="Peng R."/>
            <person name="Zhu L.P."/>
            <person name="Zhou T."/>
            <person name="Wang L.G."/>
            <person name="Li S.G."/>
            <person name="Zhang X.B."/>
            <person name="Hu W."/>
            <person name="Wu Z.H."/>
            <person name="Qin N."/>
            <person name="Li Y.Z."/>
        </authorList>
    </citation>
    <scope>NUCLEOTIDE SEQUENCE [LARGE SCALE GENOMIC DNA]</scope>
    <source>
        <strain evidence="1 2">So0157-2</strain>
    </source>
</reference>
<dbReference type="Proteomes" id="UP000014803">
    <property type="component" value="Chromosome"/>
</dbReference>
<dbReference type="STRING" id="1254432.SCE1572_39795"/>
<organism evidence="1 2">
    <name type="scientific">Sorangium cellulosum So0157-2</name>
    <dbReference type="NCBI Taxonomy" id="1254432"/>
    <lineage>
        <taxon>Bacteria</taxon>
        <taxon>Pseudomonadati</taxon>
        <taxon>Myxococcota</taxon>
        <taxon>Polyangia</taxon>
        <taxon>Polyangiales</taxon>
        <taxon>Polyangiaceae</taxon>
        <taxon>Sorangium</taxon>
    </lineage>
</organism>
<name>S4Y7B1_SORCE</name>
<accession>S4Y7B1</accession>
<dbReference type="InterPro" id="IPR016024">
    <property type="entry name" value="ARM-type_fold"/>
</dbReference>
<sequence length="276" mass="30602">MITAQLSSFSAAISETYNIEEPSTFWTCRPHFERLLGSGFLADLLSTQLGYCLSGQGEVIQAATGSSARVMLPSGVQIDILLLDPTVDDDKLLSYPSHVLMGFASASDDARLVLERYRHVEPYRNDVFDGRAMLEKQPDQVLRSMDVSEVSAGWEVFRLRSVDRPIPLVLLQSKPFLDFAWQYDPGTLMPMQAICPNSSAYRLFYTTKLLGEVTGRGNIESLLRISEYKSHFVRWSALQALFAVDAEAGRARLAGAVDDPHPRIRGAAKKALARLG</sequence>
<dbReference type="RefSeq" id="WP_020739836.1">
    <property type="nucleotide sequence ID" value="NC_021658.1"/>
</dbReference>
<dbReference type="Gene3D" id="1.25.10.10">
    <property type="entry name" value="Leucine-rich Repeat Variant"/>
    <property type="match status" value="1"/>
</dbReference>
<proteinExistence type="predicted"/>
<evidence type="ECO:0008006" key="3">
    <source>
        <dbReference type="Google" id="ProtNLM"/>
    </source>
</evidence>
<evidence type="ECO:0000313" key="2">
    <source>
        <dbReference type="Proteomes" id="UP000014803"/>
    </source>
</evidence>
<dbReference type="PATRIC" id="fig|1254432.3.peg.8998"/>
<gene>
    <name evidence="1" type="ORF">SCE1572_39795</name>
</gene>
<dbReference type="SUPFAM" id="SSF48371">
    <property type="entry name" value="ARM repeat"/>
    <property type="match status" value="1"/>
</dbReference>
<dbReference type="HOGENOM" id="CLU_1007980_0_0_7"/>